<evidence type="ECO:0000313" key="1">
    <source>
        <dbReference type="EMBL" id="RZC57260.1"/>
    </source>
</evidence>
<accession>A0A4Y7JB75</accession>
<dbReference type="GO" id="GO:0006261">
    <property type="term" value="P:DNA-templated DNA replication"/>
    <property type="evidence" value="ECO:0007669"/>
    <property type="project" value="TreeGrafter"/>
</dbReference>
<sequence length="167" mass="19627">MFVHAAIIIHEADKLSRDAQLYIKWLMERNNQGCTKVFFCCSETSRLQHLRSISTVIQLFPPSNKEIVEVLKFIAEKECIQLQTQLAERIAENSKHNLRQAIRSFEATWHFYNEFTEDQVLLTGWEEDVANIAEKIIEEQSPRQLYIIRGKFQNLIDHNVSPDFIFT</sequence>
<gene>
    <name evidence="1" type="ORF">C5167_004565</name>
</gene>
<keyword evidence="2" id="KW-1185">Reference proteome</keyword>
<protein>
    <recommendedName>
        <fullName evidence="3">Replication factor C C-terminal domain-containing protein</fullName>
    </recommendedName>
</protein>
<reference evidence="1 2" key="1">
    <citation type="journal article" date="2018" name="Science">
        <title>The opium poppy genome and morphinan production.</title>
        <authorList>
            <person name="Guo L."/>
            <person name="Winzer T."/>
            <person name="Yang X."/>
            <person name="Li Y."/>
            <person name="Ning Z."/>
            <person name="He Z."/>
            <person name="Teodor R."/>
            <person name="Lu Y."/>
            <person name="Bowser T.A."/>
            <person name="Graham I.A."/>
            <person name="Ye K."/>
        </authorList>
    </citation>
    <scope>NUCLEOTIDE SEQUENCE [LARGE SCALE GENOMIC DNA]</scope>
    <source>
        <strain evidence="2">cv. HN1</strain>
        <tissue evidence="1">Leaves</tissue>
    </source>
</reference>
<dbReference type="InterPro" id="IPR027417">
    <property type="entry name" value="P-loop_NTPase"/>
</dbReference>
<dbReference type="GO" id="GO:0005663">
    <property type="term" value="C:DNA replication factor C complex"/>
    <property type="evidence" value="ECO:0007669"/>
    <property type="project" value="TreeGrafter"/>
</dbReference>
<organism evidence="1 2">
    <name type="scientific">Papaver somniferum</name>
    <name type="common">Opium poppy</name>
    <dbReference type="NCBI Taxonomy" id="3469"/>
    <lineage>
        <taxon>Eukaryota</taxon>
        <taxon>Viridiplantae</taxon>
        <taxon>Streptophyta</taxon>
        <taxon>Embryophyta</taxon>
        <taxon>Tracheophyta</taxon>
        <taxon>Spermatophyta</taxon>
        <taxon>Magnoliopsida</taxon>
        <taxon>Ranunculales</taxon>
        <taxon>Papaveraceae</taxon>
        <taxon>Papaveroideae</taxon>
        <taxon>Papaver</taxon>
    </lineage>
</organism>
<dbReference type="GO" id="GO:0005634">
    <property type="term" value="C:nucleus"/>
    <property type="evidence" value="ECO:0007669"/>
    <property type="project" value="TreeGrafter"/>
</dbReference>
<dbReference type="EMBL" id="CM010718">
    <property type="protein sequence ID" value="RZC57260.1"/>
    <property type="molecule type" value="Genomic_DNA"/>
</dbReference>
<dbReference type="GO" id="GO:0003677">
    <property type="term" value="F:DNA binding"/>
    <property type="evidence" value="ECO:0007669"/>
    <property type="project" value="InterPro"/>
</dbReference>
<dbReference type="PANTHER" id="PTHR11669">
    <property type="entry name" value="REPLICATION FACTOR C / DNA POLYMERASE III GAMMA-TAU SUBUNIT"/>
    <property type="match status" value="1"/>
</dbReference>
<evidence type="ECO:0008006" key="3">
    <source>
        <dbReference type="Google" id="ProtNLM"/>
    </source>
</evidence>
<dbReference type="Pfam" id="PF21960">
    <property type="entry name" value="RCF1-5-like_lid"/>
    <property type="match status" value="1"/>
</dbReference>
<feature type="non-terminal residue" evidence="1">
    <location>
        <position position="167"/>
    </location>
</feature>
<dbReference type="SUPFAM" id="SSF52540">
    <property type="entry name" value="P-loop containing nucleoside triphosphate hydrolases"/>
    <property type="match status" value="1"/>
</dbReference>
<dbReference type="AlphaFoldDB" id="A0A4Y7JB75"/>
<dbReference type="InterPro" id="IPR008921">
    <property type="entry name" value="DNA_pol3_clamp-load_cplx_C"/>
</dbReference>
<dbReference type="GO" id="GO:0003689">
    <property type="term" value="F:DNA clamp loader activity"/>
    <property type="evidence" value="ECO:0007669"/>
    <property type="project" value="TreeGrafter"/>
</dbReference>
<dbReference type="Gene3D" id="1.20.272.10">
    <property type="match status" value="1"/>
</dbReference>
<dbReference type="SUPFAM" id="SSF48019">
    <property type="entry name" value="post-AAA+ oligomerization domain-like"/>
    <property type="match status" value="1"/>
</dbReference>
<dbReference type="Gene3D" id="1.10.8.60">
    <property type="match status" value="1"/>
</dbReference>
<name>A0A4Y7JB75_PAPSO</name>
<dbReference type="FunFam" id="1.10.8.60:FF:000030">
    <property type="entry name" value="replication factor C subunit 3"/>
    <property type="match status" value="1"/>
</dbReference>
<dbReference type="Proteomes" id="UP000316621">
    <property type="component" value="Chromosome 4"/>
</dbReference>
<dbReference type="PANTHER" id="PTHR11669:SF52">
    <property type="entry name" value="OS10G0574500 PROTEIN"/>
    <property type="match status" value="1"/>
</dbReference>
<dbReference type="Gramene" id="RZC57260">
    <property type="protein sequence ID" value="RZC57260"/>
    <property type="gene ID" value="C5167_004565"/>
</dbReference>
<dbReference type="OMA" id="PTESEMI"/>
<dbReference type="STRING" id="3469.A0A4Y7JB75"/>
<dbReference type="GO" id="GO:0006281">
    <property type="term" value="P:DNA repair"/>
    <property type="evidence" value="ECO:0007669"/>
    <property type="project" value="TreeGrafter"/>
</dbReference>
<dbReference type="InterPro" id="IPR050238">
    <property type="entry name" value="DNA_Rep/Repair_Clamp_Loader"/>
</dbReference>
<proteinExistence type="predicted"/>
<evidence type="ECO:0000313" key="2">
    <source>
        <dbReference type="Proteomes" id="UP000316621"/>
    </source>
</evidence>